<gene>
    <name evidence="1" type="ORF">K491DRAFT_140339</name>
</gene>
<evidence type="ECO:0000313" key="2">
    <source>
        <dbReference type="Proteomes" id="UP000799324"/>
    </source>
</evidence>
<organism evidence="1 2">
    <name type="scientific">Lophiostoma macrostomum CBS 122681</name>
    <dbReference type="NCBI Taxonomy" id="1314788"/>
    <lineage>
        <taxon>Eukaryota</taxon>
        <taxon>Fungi</taxon>
        <taxon>Dikarya</taxon>
        <taxon>Ascomycota</taxon>
        <taxon>Pezizomycotina</taxon>
        <taxon>Dothideomycetes</taxon>
        <taxon>Pleosporomycetidae</taxon>
        <taxon>Pleosporales</taxon>
        <taxon>Lophiostomataceae</taxon>
        <taxon>Lophiostoma</taxon>
    </lineage>
</organism>
<accession>A0A6A6SS30</accession>
<dbReference type="EMBL" id="MU004458">
    <property type="protein sequence ID" value="KAF2650352.1"/>
    <property type="molecule type" value="Genomic_DNA"/>
</dbReference>
<keyword evidence="2" id="KW-1185">Reference proteome</keyword>
<dbReference type="Proteomes" id="UP000799324">
    <property type="component" value="Unassembled WGS sequence"/>
</dbReference>
<name>A0A6A6SS30_9PLEO</name>
<proteinExistence type="predicted"/>
<protein>
    <submittedName>
        <fullName evidence="1">Uncharacterized protein</fullName>
    </submittedName>
</protein>
<reference evidence="1" key="1">
    <citation type="journal article" date="2020" name="Stud. Mycol.">
        <title>101 Dothideomycetes genomes: a test case for predicting lifestyles and emergence of pathogens.</title>
        <authorList>
            <person name="Haridas S."/>
            <person name="Albert R."/>
            <person name="Binder M."/>
            <person name="Bloem J."/>
            <person name="Labutti K."/>
            <person name="Salamov A."/>
            <person name="Andreopoulos B."/>
            <person name="Baker S."/>
            <person name="Barry K."/>
            <person name="Bills G."/>
            <person name="Bluhm B."/>
            <person name="Cannon C."/>
            <person name="Castanera R."/>
            <person name="Culley D."/>
            <person name="Daum C."/>
            <person name="Ezra D."/>
            <person name="Gonzalez J."/>
            <person name="Henrissat B."/>
            <person name="Kuo A."/>
            <person name="Liang C."/>
            <person name="Lipzen A."/>
            <person name="Lutzoni F."/>
            <person name="Magnuson J."/>
            <person name="Mondo S."/>
            <person name="Nolan M."/>
            <person name="Ohm R."/>
            <person name="Pangilinan J."/>
            <person name="Park H.-J."/>
            <person name="Ramirez L."/>
            <person name="Alfaro M."/>
            <person name="Sun H."/>
            <person name="Tritt A."/>
            <person name="Yoshinaga Y."/>
            <person name="Zwiers L.-H."/>
            <person name="Turgeon B."/>
            <person name="Goodwin S."/>
            <person name="Spatafora J."/>
            <person name="Crous P."/>
            <person name="Grigoriev I."/>
        </authorList>
    </citation>
    <scope>NUCLEOTIDE SEQUENCE</scope>
    <source>
        <strain evidence="1">CBS 122681</strain>
    </source>
</reference>
<evidence type="ECO:0000313" key="1">
    <source>
        <dbReference type="EMBL" id="KAF2650352.1"/>
    </source>
</evidence>
<sequence>MSLKLFIDSWLSSNRISRQAILFSFAIHVSWTTLLSSQHRYIFHLFPTDSSALLKALLDSLTSSTCSPLDVFYHHISSNAFQSFFNLPP</sequence>
<dbReference type="AlphaFoldDB" id="A0A6A6SS30"/>